<reference evidence="11" key="1">
    <citation type="journal article" date="2019" name="bioRxiv">
        <title>The Genome of the Zebra Mussel, Dreissena polymorpha: A Resource for Invasive Species Research.</title>
        <authorList>
            <person name="McCartney M.A."/>
            <person name="Auch B."/>
            <person name="Kono T."/>
            <person name="Mallez S."/>
            <person name="Zhang Y."/>
            <person name="Obille A."/>
            <person name="Becker A."/>
            <person name="Abrahante J.E."/>
            <person name="Garbe J."/>
            <person name="Badalamenti J.P."/>
            <person name="Herman A."/>
            <person name="Mangelson H."/>
            <person name="Liachko I."/>
            <person name="Sullivan S."/>
            <person name="Sone E.D."/>
            <person name="Koren S."/>
            <person name="Silverstein K.A.T."/>
            <person name="Beckman K.B."/>
            <person name="Gohl D.M."/>
        </authorList>
    </citation>
    <scope>NUCLEOTIDE SEQUENCE</scope>
    <source>
        <strain evidence="11">Duluth1</strain>
        <tissue evidence="11">Whole animal</tissue>
    </source>
</reference>
<dbReference type="PANTHER" id="PTHR24238">
    <property type="entry name" value="G-PROTEIN COUPLED RECEPTOR"/>
    <property type="match status" value="1"/>
</dbReference>
<dbReference type="EMBL" id="JAIWYP010000014">
    <property type="protein sequence ID" value="KAH3707883.1"/>
    <property type="molecule type" value="Genomic_DNA"/>
</dbReference>
<evidence type="ECO:0000313" key="12">
    <source>
        <dbReference type="Proteomes" id="UP000828390"/>
    </source>
</evidence>
<feature type="transmembrane region" description="Helical" evidence="9">
    <location>
        <begin position="187"/>
        <end position="211"/>
    </location>
</feature>
<evidence type="ECO:0000259" key="10">
    <source>
        <dbReference type="PROSITE" id="PS50262"/>
    </source>
</evidence>
<accession>A0A9D4BVQ8</accession>
<dbReference type="OrthoDB" id="6152354at2759"/>
<name>A0A9D4BVQ8_DREPO</name>
<keyword evidence="12" id="KW-1185">Reference proteome</keyword>
<evidence type="ECO:0000256" key="1">
    <source>
        <dbReference type="ARBA" id="ARBA00004141"/>
    </source>
</evidence>
<evidence type="ECO:0000256" key="2">
    <source>
        <dbReference type="ARBA" id="ARBA00022692"/>
    </source>
</evidence>
<dbReference type="PRINTS" id="PR00237">
    <property type="entry name" value="GPCRRHODOPSN"/>
</dbReference>
<keyword evidence="3 9" id="KW-1133">Transmembrane helix</keyword>
<keyword evidence="2 8" id="KW-0812">Transmembrane</keyword>
<dbReference type="PROSITE" id="PS00237">
    <property type="entry name" value="G_PROTEIN_RECEP_F1_1"/>
    <property type="match status" value="1"/>
</dbReference>
<feature type="transmembrane region" description="Helical" evidence="9">
    <location>
        <begin position="55"/>
        <end position="77"/>
    </location>
</feature>
<dbReference type="InterPro" id="IPR017452">
    <property type="entry name" value="GPCR_Rhodpsn_7TM"/>
</dbReference>
<evidence type="ECO:0000256" key="6">
    <source>
        <dbReference type="ARBA" id="ARBA00023170"/>
    </source>
</evidence>
<evidence type="ECO:0000256" key="5">
    <source>
        <dbReference type="ARBA" id="ARBA00023136"/>
    </source>
</evidence>
<organism evidence="11 12">
    <name type="scientific">Dreissena polymorpha</name>
    <name type="common">Zebra mussel</name>
    <name type="synonym">Mytilus polymorpha</name>
    <dbReference type="NCBI Taxonomy" id="45954"/>
    <lineage>
        <taxon>Eukaryota</taxon>
        <taxon>Metazoa</taxon>
        <taxon>Spiralia</taxon>
        <taxon>Lophotrochozoa</taxon>
        <taxon>Mollusca</taxon>
        <taxon>Bivalvia</taxon>
        <taxon>Autobranchia</taxon>
        <taxon>Heteroconchia</taxon>
        <taxon>Euheterodonta</taxon>
        <taxon>Imparidentia</taxon>
        <taxon>Neoheterodontei</taxon>
        <taxon>Myida</taxon>
        <taxon>Dreissenoidea</taxon>
        <taxon>Dreissenidae</taxon>
        <taxon>Dreissena</taxon>
    </lineage>
</organism>
<keyword evidence="6 8" id="KW-0675">Receptor</keyword>
<feature type="transmembrane region" description="Helical" evidence="9">
    <location>
        <begin position="20"/>
        <end position="43"/>
    </location>
</feature>
<keyword evidence="7 8" id="KW-0807">Transducer</keyword>
<evidence type="ECO:0000256" key="4">
    <source>
        <dbReference type="ARBA" id="ARBA00023040"/>
    </source>
</evidence>
<comment type="caution">
    <text evidence="11">The sequence shown here is derived from an EMBL/GenBank/DDBJ whole genome shotgun (WGS) entry which is preliminary data.</text>
</comment>
<dbReference type="Pfam" id="PF00001">
    <property type="entry name" value="7tm_1"/>
    <property type="match status" value="1"/>
</dbReference>
<feature type="transmembrane region" description="Helical" evidence="9">
    <location>
        <begin position="382"/>
        <end position="401"/>
    </location>
</feature>
<evidence type="ECO:0000256" key="7">
    <source>
        <dbReference type="ARBA" id="ARBA00023224"/>
    </source>
</evidence>
<dbReference type="CDD" id="cd00637">
    <property type="entry name" value="7tm_classA_rhodopsin-like"/>
    <property type="match status" value="1"/>
</dbReference>
<protein>
    <recommendedName>
        <fullName evidence="10">G-protein coupled receptors family 1 profile domain-containing protein</fullName>
    </recommendedName>
</protein>
<dbReference type="SUPFAM" id="SSF81321">
    <property type="entry name" value="Family A G protein-coupled receptor-like"/>
    <property type="match status" value="1"/>
</dbReference>
<dbReference type="Proteomes" id="UP000828390">
    <property type="component" value="Unassembled WGS sequence"/>
</dbReference>
<keyword evidence="4 8" id="KW-0297">G-protein coupled receptor</keyword>
<gene>
    <name evidence="11" type="ORF">DPMN_067302</name>
</gene>
<evidence type="ECO:0000313" key="11">
    <source>
        <dbReference type="EMBL" id="KAH3707883.1"/>
    </source>
</evidence>
<dbReference type="PANTHER" id="PTHR24238:SF47">
    <property type="entry name" value="ECDYSTEROIDS_DOPAMINE RECEPTOR-RELATED"/>
    <property type="match status" value="1"/>
</dbReference>
<comment type="similarity">
    <text evidence="8">Belongs to the G-protein coupled receptor 1 family.</text>
</comment>
<dbReference type="GO" id="GO:0016020">
    <property type="term" value="C:membrane"/>
    <property type="evidence" value="ECO:0007669"/>
    <property type="project" value="UniProtKB-SubCell"/>
</dbReference>
<evidence type="ECO:0000256" key="9">
    <source>
        <dbReference type="SAM" id="Phobius"/>
    </source>
</evidence>
<evidence type="ECO:0000256" key="8">
    <source>
        <dbReference type="RuleBase" id="RU000688"/>
    </source>
</evidence>
<dbReference type="PROSITE" id="PS50262">
    <property type="entry name" value="G_PROTEIN_RECEP_F1_2"/>
    <property type="match status" value="1"/>
</dbReference>
<feature type="transmembrane region" description="Helical" evidence="9">
    <location>
        <begin position="97"/>
        <end position="114"/>
    </location>
</feature>
<feature type="transmembrane region" description="Helical" evidence="9">
    <location>
        <begin position="134"/>
        <end position="157"/>
    </location>
</feature>
<proteinExistence type="inferred from homology"/>
<dbReference type="GO" id="GO:0004930">
    <property type="term" value="F:G protein-coupled receptor activity"/>
    <property type="evidence" value="ECO:0007669"/>
    <property type="project" value="UniProtKB-KW"/>
</dbReference>
<reference evidence="11" key="2">
    <citation type="submission" date="2020-11" db="EMBL/GenBank/DDBJ databases">
        <authorList>
            <person name="McCartney M.A."/>
            <person name="Auch B."/>
            <person name="Kono T."/>
            <person name="Mallez S."/>
            <person name="Becker A."/>
            <person name="Gohl D.M."/>
            <person name="Silverstein K.A.T."/>
            <person name="Koren S."/>
            <person name="Bechman K.B."/>
            <person name="Herman A."/>
            <person name="Abrahante J.E."/>
            <person name="Garbe J."/>
        </authorList>
    </citation>
    <scope>NUCLEOTIDE SEQUENCE</scope>
    <source>
        <strain evidence="11">Duluth1</strain>
        <tissue evidence="11">Whole animal</tissue>
    </source>
</reference>
<feature type="transmembrane region" description="Helical" evidence="9">
    <location>
        <begin position="339"/>
        <end position="362"/>
    </location>
</feature>
<dbReference type="InterPro" id="IPR000276">
    <property type="entry name" value="GPCR_Rhodpsn"/>
</dbReference>
<evidence type="ECO:0000256" key="3">
    <source>
        <dbReference type="ARBA" id="ARBA00022989"/>
    </source>
</evidence>
<dbReference type="Gene3D" id="1.20.1070.10">
    <property type="entry name" value="Rhodopsin 7-helix transmembrane proteins"/>
    <property type="match status" value="1"/>
</dbReference>
<dbReference type="AlphaFoldDB" id="A0A9D4BVQ8"/>
<comment type="subcellular location">
    <subcellularLocation>
        <location evidence="1">Membrane</location>
        <topology evidence="1">Multi-pass membrane protein</topology>
    </subcellularLocation>
</comment>
<keyword evidence="5 9" id="KW-0472">Membrane</keyword>
<sequence>MTSEAELLAELNSNFKSAVLPVTIFVGIEVAVGFVGNLFVLYVFLFRYHACNFRYFVLCLAFLDFISTLTTMPGEIITQQNWYAYPFPVLCKVKSFFNVYTVTGEAVCLCIIAIDRYLKVCKPFGWQIHPRPALFLCGCILVVAVAMAIPVSFLWGVSSHIETYKNMSVNVIVCEKDKKYVNSDAPFIYVTTIEVIISICLLVMFSLYIFVAKKLILGKSRFQRRTGSQRATCSSDQCSSAEKALSSDRTRSEDGYCSTSDDLTTNDLDGKINVEQPSNNSTKSNDLCNEVVIEIEDVSVVTTNRGNPGKIGENASTTIEVAIVLQREDYVNRVRQKTLIMLILTTVFIITAILYLTLLAFISRSDDILRHMDDHGKSAYFFFFRLVFINHVINPIVYGCLDEQFKKVLSDIKQYVATQFKSRTTL</sequence>
<feature type="domain" description="G-protein coupled receptors family 1 profile" evidence="10">
    <location>
        <begin position="36"/>
        <end position="398"/>
    </location>
</feature>